<dbReference type="InterPro" id="IPR007267">
    <property type="entry name" value="GtrA_DPMS_TM"/>
</dbReference>
<keyword evidence="9" id="KW-1185">Reference proteome</keyword>
<evidence type="ECO:0000256" key="5">
    <source>
        <dbReference type="ARBA" id="ARBA00023136"/>
    </source>
</evidence>
<keyword evidence="4 6" id="KW-1133">Transmembrane helix</keyword>
<evidence type="ECO:0000259" key="7">
    <source>
        <dbReference type="Pfam" id="PF04138"/>
    </source>
</evidence>
<dbReference type="PANTHER" id="PTHR38459">
    <property type="entry name" value="PROPHAGE BACTOPRENOL-LINKED GLUCOSE TRANSLOCASE HOMOLOG"/>
    <property type="match status" value="1"/>
</dbReference>
<proteinExistence type="inferred from homology"/>
<dbReference type="EMBL" id="CP075566">
    <property type="protein sequence ID" value="QVW22172.1"/>
    <property type="molecule type" value="Genomic_DNA"/>
</dbReference>
<dbReference type="Proteomes" id="UP000681155">
    <property type="component" value="Chromosome"/>
</dbReference>
<feature type="domain" description="GtrA/DPMS transmembrane" evidence="7">
    <location>
        <begin position="17"/>
        <end position="130"/>
    </location>
</feature>
<accession>A0ABX8EQZ4</accession>
<comment type="similarity">
    <text evidence="2">Belongs to the GtrA family.</text>
</comment>
<name>A0ABX8EQZ4_9PSED</name>
<evidence type="ECO:0000256" key="4">
    <source>
        <dbReference type="ARBA" id="ARBA00022989"/>
    </source>
</evidence>
<feature type="transmembrane region" description="Helical" evidence="6">
    <location>
        <begin position="108"/>
        <end position="129"/>
    </location>
</feature>
<feature type="transmembrane region" description="Helical" evidence="6">
    <location>
        <begin position="12"/>
        <end position="35"/>
    </location>
</feature>
<keyword evidence="3 6" id="KW-0812">Transmembrane</keyword>
<evidence type="ECO:0000256" key="3">
    <source>
        <dbReference type="ARBA" id="ARBA00022692"/>
    </source>
</evidence>
<evidence type="ECO:0000256" key="2">
    <source>
        <dbReference type="ARBA" id="ARBA00009399"/>
    </source>
</evidence>
<dbReference type="Pfam" id="PF04138">
    <property type="entry name" value="GtrA_DPMS_TM"/>
    <property type="match status" value="1"/>
</dbReference>
<organism evidence="8 9">
    <name type="scientific">Pseudomonas hormoni</name>
    <dbReference type="NCBI Taxonomy" id="3093767"/>
    <lineage>
        <taxon>Bacteria</taxon>
        <taxon>Pseudomonadati</taxon>
        <taxon>Pseudomonadota</taxon>
        <taxon>Gammaproteobacteria</taxon>
        <taxon>Pseudomonadales</taxon>
        <taxon>Pseudomonadaceae</taxon>
        <taxon>Pseudomonas</taxon>
    </lineage>
</organism>
<reference evidence="8 9" key="1">
    <citation type="submission" date="2021-05" db="EMBL/GenBank/DDBJ databases">
        <title>Complete genome of the cytokinin-producing biocontrol strain Pseudomonas fluorescens G20-18.</title>
        <authorList>
            <person name="Nielsen T.K."/>
            <person name="Mekureyaw M.F."/>
            <person name="Hansen L.H."/>
            <person name="Nicolaisen M.H."/>
            <person name="Roitsch T.G."/>
            <person name="Hennessy R.C."/>
        </authorList>
    </citation>
    <scope>NUCLEOTIDE SEQUENCE [LARGE SCALE GENOMIC DNA]</scope>
    <source>
        <strain evidence="8 9">G20-18</strain>
    </source>
</reference>
<gene>
    <name evidence="8" type="ORF">KJF94_20140</name>
</gene>
<feature type="transmembrane region" description="Helical" evidence="6">
    <location>
        <begin position="41"/>
        <end position="60"/>
    </location>
</feature>
<evidence type="ECO:0000256" key="6">
    <source>
        <dbReference type="SAM" id="Phobius"/>
    </source>
</evidence>
<dbReference type="InterPro" id="IPR051401">
    <property type="entry name" value="GtrA_CellWall_Glycosyl"/>
</dbReference>
<evidence type="ECO:0000256" key="1">
    <source>
        <dbReference type="ARBA" id="ARBA00004141"/>
    </source>
</evidence>
<evidence type="ECO:0000313" key="8">
    <source>
        <dbReference type="EMBL" id="QVW22172.1"/>
    </source>
</evidence>
<dbReference type="PANTHER" id="PTHR38459:SF1">
    <property type="entry name" value="PROPHAGE BACTOPRENOL-LINKED GLUCOSE TRANSLOCASE HOMOLOG"/>
    <property type="match status" value="1"/>
</dbReference>
<feature type="transmembrane region" description="Helical" evidence="6">
    <location>
        <begin position="81"/>
        <end position="102"/>
    </location>
</feature>
<keyword evidence="5 6" id="KW-0472">Membrane</keyword>
<evidence type="ECO:0000313" key="9">
    <source>
        <dbReference type="Proteomes" id="UP000681155"/>
    </source>
</evidence>
<sequence>MYLKSWLTQSTLVQLIKYGAIGVASNVLGYLIYLFVTYCGIPPLLAMTLLYSVGAIVGFVGNRHLTFSYSGSPLASGFRYVLVHMVGYFLNLTLLLVFVEHLGYPHQIVQAVAIFIVAAFLFVAFKFFVFRSYPE</sequence>
<comment type="subcellular location">
    <subcellularLocation>
        <location evidence="1">Membrane</location>
        <topology evidence="1">Multi-pass membrane protein</topology>
    </subcellularLocation>
</comment>
<protein>
    <submittedName>
        <fullName evidence="8">GtrA family protein</fullName>
    </submittedName>
</protein>